<dbReference type="Proteomes" id="UP001449795">
    <property type="component" value="Chromosome"/>
</dbReference>
<protein>
    <submittedName>
        <fullName evidence="3">Uncharacterized protein</fullName>
    </submittedName>
</protein>
<proteinExistence type="predicted"/>
<accession>A0ABZ3D572</accession>
<gene>
    <name evidence="3" type="ORF">AAC691_21395</name>
</gene>
<evidence type="ECO:0000256" key="2">
    <source>
        <dbReference type="SAM" id="SignalP"/>
    </source>
</evidence>
<feature type="chain" id="PRO_5046331945" evidence="2">
    <location>
        <begin position="23"/>
        <end position="110"/>
    </location>
</feature>
<dbReference type="RefSeq" id="WP_342628400.1">
    <property type="nucleotide sequence ID" value="NZ_CP152276.1"/>
</dbReference>
<keyword evidence="4" id="KW-1185">Reference proteome</keyword>
<evidence type="ECO:0000313" key="4">
    <source>
        <dbReference type="Proteomes" id="UP001449795"/>
    </source>
</evidence>
<name>A0ABZ3D572_9PROT</name>
<feature type="signal peptide" evidence="2">
    <location>
        <begin position="1"/>
        <end position="22"/>
    </location>
</feature>
<feature type="region of interest" description="Disordered" evidence="1">
    <location>
        <begin position="45"/>
        <end position="92"/>
    </location>
</feature>
<sequence length="110" mass="11390">MAPRLSAPLGAALLASATPAMAAPPTASPTPAPVREHLVVIGNRTYTPAPVPDMSRPPPKDDDAGIPLGPLGKFRLGGTQDPDHDPVTGTWLAPFGTAYETSNPLSQHHQ</sequence>
<keyword evidence="2" id="KW-0732">Signal</keyword>
<evidence type="ECO:0000313" key="3">
    <source>
        <dbReference type="EMBL" id="XAE42760.1"/>
    </source>
</evidence>
<dbReference type="EMBL" id="CP152276">
    <property type="protein sequence ID" value="XAE42760.1"/>
    <property type="molecule type" value="Genomic_DNA"/>
</dbReference>
<reference evidence="3 4" key="1">
    <citation type="submission" date="2024-04" db="EMBL/GenBank/DDBJ databases">
        <title>Complete genome sequence of Nguyenibacter vanlangesis HBCM-1154, a strain capable of nitrogen fixation, IAA production, and phosphorus solubilization isolated from sugarcane soil.</title>
        <authorList>
            <person name="MY HANH P."/>
        </authorList>
    </citation>
    <scope>NUCLEOTIDE SEQUENCE [LARGE SCALE GENOMIC DNA]</scope>
    <source>
        <strain evidence="3 4">HBCM 1154</strain>
    </source>
</reference>
<organism evidence="3 4">
    <name type="scientific">Nguyenibacter vanlangensis</name>
    <dbReference type="NCBI Taxonomy" id="1216886"/>
    <lineage>
        <taxon>Bacteria</taxon>
        <taxon>Pseudomonadati</taxon>
        <taxon>Pseudomonadota</taxon>
        <taxon>Alphaproteobacteria</taxon>
        <taxon>Acetobacterales</taxon>
        <taxon>Acetobacteraceae</taxon>
        <taxon>Nguyenibacter</taxon>
    </lineage>
</organism>
<evidence type="ECO:0000256" key="1">
    <source>
        <dbReference type="SAM" id="MobiDB-lite"/>
    </source>
</evidence>